<keyword evidence="1" id="KW-0472">Membrane</keyword>
<feature type="transmembrane region" description="Helical" evidence="1">
    <location>
        <begin position="54"/>
        <end position="72"/>
    </location>
</feature>
<dbReference type="SUPFAM" id="SSF52317">
    <property type="entry name" value="Class I glutamine amidotransferase-like"/>
    <property type="match status" value="1"/>
</dbReference>
<proteinExistence type="predicted"/>
<dbReference type="InterPro" id="IPR029062">
    <property type="entry name" value="Class_I_gatase-like"/>
</dbReference>
<reference evidence="2 3" key="1">
    <citation type="submission" date="2019-02" db="EMBL/GenBank/DDBJ databases">
        <title>Deep-cultivation of Planctomycetes and their phenomic and genomic characterization uncovers novel biology.</title>
        <authorList>
            <person name="Wiegand S."/>
            <person name="Jogler M."/>
            <person name="Boedeker C."/>
            <person name="Pinto D."/>
            <person name="Vollmers J."/>
            <person name="Rivas-Marin E."/>
            <person name="Kohn T."/>
            <person name="Peeters S.H."/>
            <person name="Heuer A."/>
            <person name="Rast P."/>
            <person name="Oberbeckmann S."/>
            <person name="Bunk B."/>
            <person name="Jeske O."/>
            <person name="Meyerdierks A."/>
            <person name="Storesund J.E."/>
            <person name="Kallscheuer N."/>
            <person name="Luecker S."/>
            <person name="Lage O.M."/>
            <person name="Pohl T."/>
            <person name="Merkel B.J."/>
            <person name="Hornburger P."/>
            <person name="Mueller R.-W."/>
            <person name="Bruemmer F."/>
            <person name="Labrenz M."/>
            <person name="Spormann A.M."/>
            <person name="Op den Camp H."/>
            <person name="Overmann J."/>
            <person name="Amann R."/>
            <person name="Jetten M.S.M."/>
            <person name="Mascher T."/>
            <person name="Medema M.H."/>
            <person name="Devos D.P."/>
            <person name="Kaster A.-K."/>
            <person name="Ovreas L."/>
            <person name="Rohde M."/>
            <person name="Galperin M.Y."/>
            <person name="Jogler C."/>
        </authorList>
    </citation>
    <scope>NUCLEOTIDE SEQUENCE [LARGE SCALE GENOMIC DNA]</scope>
    <source>
        <strain evidence="2 3">Mal52</strain>
    </source>
</reference>
<dbReference type="KEGG" id="sdyn:Mal52_12070"/>
<protein>
    <recommendedName>
        <fullName evidence="4">VWFA domain-containing protein</fullName>
    </recommendedName>
</protein>
<dbReference type="Gene3D" id="3.40.50.880">
    <property type="match status" value="1"/>
</dbReference>
<dbReference type="EMBL" id="CP036276">
    <property type="protein sequence ID" value="QDU42740.1"/>
    <property type="molecule type" value="Genomic_DNA"/>
</dbReference>
<dbReference type="PANTHER" id="PTHR37947">
    <property type="entry name" value="BLL2462 PROTEIN"/>
    <property type="match status" value="1"/>
</dbReference>
<evidence type="ECO:0008006" key="4">
    <source>
        <dbReference type="Google" id="ProtNLM"/>
    </source>
</evidence>
<dbReference type="RefSeq" id="WP_145374754.1">
    <property type="nucleotide sequence ID" value="NZ_CP036276.1"/>
</dbReference>
<dbReference type="InterPro" id="IPR036465">
    <property type="entry name" value="vWFA_dom_sf"/>
</dbReference>
<evidence type="ECO:0000313" key="3">
    <source>
        <dbReference type="Proteomes" id="UP000319383"/>
    </source>
</evidence>
<sequence>MSEPILLSIETWSAWKWQPIVPLLHIYGGCAVLTAVALYAFVRVFPTNRISASLLLVMRLALIASIATVLMGPSRAIARPEQLRRSKLTILLDTSQSMLTNDCDNQSRIGYVTENVIDQEQLRRLAGEFDIEMLAFDTQVRPLYVKKLRTAPEAVAQGHATFLAESVKDAISQVGPKEGDAILVISDGRDSEDTSMQSVANLARSKKVPLYTVGVGGTGSTVDAALFAIPMQDYLLPDEPGGILVKIYHTGLQGLTANVRLKQGNMVDTYPILLGESGVTELQIPIQQPEYGQYQYDVSLDALDRETELANNEQVVFCEVMKRRIRVLILEGQPFWDSKFLAQSLRKDQHLELTQISQVSTEKRETIVSRVENRSSQLPDGEEEWANYDIVILGRGLEHILDDQSAEQLVAFVRKGGGHLIFSRGLPYDPESERGSRLSEIMSTVEPVVWGTGELQELSVELTPSGRSSLWMSPAKIGFDTGEALERLPGFEVMRIVDGEKPGTIVLARAFATTGPQDEGMPAIVSMAYGTGRVAALLGEGHWKWSLLTPENEDLRGFYDTLWSNLVRWMVIGGDFEPGQQVALNLSRATSRLGDPLTAEVFLKKAPAGGQEPSLEFVNPEGHVDQIALHRLPGAALRYRATLEPETAGIHDVHLNAPGMTPAELRKKLNVYDMNLERLLTDSNMLTLKIMAEHSGGSFFLAENTEDLFSQLQHHRISMLTPPKLAYLWDRGWIMTILLIWIGMELFIRRWVGLW</sequence>
<evidence type="ECO:0000313" key="2">
    <source>
        <dbReference type="EMBL" id="QDU42740.1"/>
    </source>
</evidence>
<organism evidence="2 3">
    <name type="scientific">Symmachiella dynata</name>
    <dbReference type="NCBI Taxonomy" id="2527995"/>
    <lineage>
        <taxon>Bacteria</taxon>
        <taxon>Pseudomonadati</taxon>
        <taxon>Planctomycetota</taxon>
        <taxon>Planctomycetia</taxon>
        <taxon>Planctomycetales</taxon>
        <taxon>Planctomycetaceae</taxon>
        <taxon>Symmachiella</taxon>
    </lineage>
</organism>
<keyword evidence="3" id="KW-1185">Reference proteome</keyword>
<gene>
    <name evidence="2" type="ORF">Mal52_12070</name>
</gene>
<dbReference type="SUPFAM" id="SSF53300">
    <property type="entry name" value="vWA-like"/>
    <property type="match status" value="1"/>
</dbReference>
<dbReference type="Gene3D" id="3.40.50.410">
    <property type="entry name" value="von Willebrand factor, type A domain"/>
    <property type="match status" value="1"/>
</dbReference>
<dbReference type="AlphaFoldDB" id="A0A517ZJT6"/>
<name>A0A517ZJT6_9PLAN</name>
<keyword evidence="1" id="KW-0812">Transmembrane</keyword>
<dbReference type="PANTHER" id="PTHR37947:SF1">
    <property type="entry name" value="BLL2462 PROTEIN"/>
    <property type="match status" value="1"/>
</dbReference>
<keyword evidence="1" id="KW-1133">Transmembrane helix</keyword>
<dbReference type="Proteomes" id="UP000319383">
    <property type="component" value="Chromosome"/>
</dbReference>
<feature type="transmembrane region" description="Helical" evidence="1">
    <location>
        <begin position="732"/>
        <end position="752"/>
    </location>
</feature>
<accession>A0A517ZJT6</accession>
<evidence type="ECO:0000256" key="1">
    <source>
        <dbReference type="SAM" id="Phobius"/>
    </source>
</evidence>
<feature type="transmembrane region" description="Helical" evidence="1">
    <location>
        <begin position="20"/>
        <end position="42"/>
    </location>
</feature>